<accession>A0A7Y0LWN2</accession>
<name>A0A7Y0LWN2_CELFI</name>
<comment type="caution">
    <text evidence="1">The sequence shown here is derived from an EMBL/GenBank/DDBJ whole genome shotgun (WGS) entry which is preliminary data.</text>
</comment>
<proteinExistence type="predicted"/>
<reference evidence="1 2" key="1">
    <citation type="submission" date="2020-04" db="EMBL/GenBank/DDBJ databases">
        <title>Sequencing and Assembly of C. fimi.</title>
        <authorList>
            <person name="Ramsey A.R."/>
        </authorList>
    </citation>
    <scope>NUCLEOTIDE SEQUENCE [LARGE SCALE GENOMIC DNA]</scope>
    <source>
        <strain evidence="1 2">SB</strain>
    </source>
</reference>
<protein>
    <submittedName>
        <fullName evidence="1">Uncharacterized protein</fullName>
    </submittedName>
</protein>
<dbReference type="EMBL" id="JABCJJ010000004">
    <property type="protein sequence ID" value="NMR19420.1"/>
    <property type="molecule type" value="Genomic_DNA"/>
</dbReference>
<organism evidence="1 2">
    <name type="scientific">Cellulomonas fimi</name>
    <dbReference type="NCBI Taxonomy" id="1708"/>
    <lineage>
        <taxon>Bacteria</taxon>
        <taxon>Bacillati</taxon>
        <taxon>Actinomycetota</taxon>
        <taxon>Actinomycetes</taxon>
        <taxon>Micrococcales</taxon>
        <taxon>Cellulomonadaceae</taxon>
        <taxon>Cellulomonas</taxon>
    </lineage>
</organism>
<evidence type="ECO:0000313" key="2">
    <source>
        <dbReference type="Proteomes" id="UP000562124"/>
    </source>
</evidence>
<dbReference type="Proteomes" id="UP000562124">
    <property type="component" value="Unassembled WGS sequence"/>
</dbReference>
<dbReference type="RefSeq" id="WP_169323704.1">
    <property type="nucleotide sequence ID" value="NZ_JABCJJ010000004.1"/>
</dbReference>
<sequence>MSTSPSGRRTGVRFGAARQATDERALSAVPPWLVVVPGLLVAGSESLLAGRGSMVR</sequence>
<evidence type="ECO:0000313" key="1">
    <source>
        <dbReference type="EMBL" id="NMR19420.1"/>
    </source>
</evidence>
<dbReference type="AlphaFoldDB" id="A0A7Y0LWN2"/>
<gene>
    <name evidence="1" type="ORF">HIR71_04155</name>
</gene>
<keyword evidence="2" id="KW-1185">Reference proteome</keyword>